<accession>A0ABM6M5F4</accession>
<organism evidence="1 2">
    <name type="scientific">Blastomonas fulva</name>
    <dbReference type="NCBI Taxonomy" id="1550728"/>
    <lineage>
        <taxon>Bacteria</taxon>
        <taxon>Pseudomonadati</taxon>
        <taxon>Pseudomonadota</taxon>
        <taxon>Alphaproteobacteria</taxon>
        <taxon>Sphingomonadales</taxon>
        <taxon>Sphingomonadaceae</taxon>
        <taxon>Blastomonas</taxon>
    </lineage>
</organism>
<name>A0ABM6M5F4_9SPHN</name>
<evidence type="ECO:0000313" key="2">
    <source>
        <dbReference type="Proteomes" id="UP000258016"/>
    </source>
</evidence>
<reference evidence="1 2" key="1">
    <citation type="submission" date="2017-03" db="EMBL/GenBank/DDBJ databases">
        <title>Complete genome sequence of Blastomonas fulva degrading microcsystin LR.</title>
        <authorList>
            <person name="Lee H.-g."/>
            <person name="Jin L."/>
            <person name="oh H.-M."/>
        </authorList>
    </citation>
    <scope>NUCLEOTIDE SEQUENCE [LARGE SCALE GENOMIC DNA]</scope>
    <source>
        <strain evidence="1 2">T2</strain>
    </source>
</reference>
<sequence>MGPCLRRGPDPSEVRMTEPVDWMTRANARAKGKRPDFLGDPDKEKMLSMLMAVIGEVSVMRERMDTIERLLDARGTISRADIEGYRPDREAGYERAAMIREYIARVMRGPQQMMEAMQADDKPVEELSRELKDL</sequence>
<evidence type="ECO:0000313" key="1">
    <source>
        <dbReference type="EMBL" id="ASR51005.1"/>
    </source>
</evidence>
<protein>
    <submittedName>
        <fullName evidence="1">Uncharacterized protein</fullName>
    </submittedName>
</protein>
<dbReference type="EMBL" id="CP020083">
    <property type="protein sequence ID" value="ASR51005.1"/>
    <property type="molecule type" value="Genomic_DNA"/>
</dbReference>
<gene>
    <name evidence="1" type="ORF">B5J99_05590</name>
</gene>
<keyword evidence="2" id="KW-1185">Reference proteome</keyword>
<dbReference type="Proteomes" id="UP000258016">
    <property type="component" value="Chromosome"/>
</dbReference>
<proteinExistence type="predicted"/>